<gene>
    <name evidence="3" type="ORF">ACFP3T_13085</name>
</gene>
<dbReference type="SUPFAM" id="SSF48317">
    <property type="entry name" value="Acid phosphatase/Vanadium-dependent haloperoxidase"/>
    <property type="match status" value="1"/>
</dbReference>
<evidence type="ECO:0000313" key="4">
    <source>
        <dbReference type="Proteomes" id="UP001596253"/>
    </source>
</evidence>
<dbReference type="PANTHER" id="PTHR14969:SF13">
    <property type="entry name" value="AT30094P"/>
    <property type="match status" value="1"/>
</dbReference>
<keyword evidence="1" id="KW-0472">Membrane</keyword>
<keyword evidence="1" id="KW-0812">Transmembrane</keyword>
<dbReference type="Pfam" id="PF01569">
    <property type="entry name" value="PAP2"/>
    <property type="match status" value="1"/>
</dbReference>
<comment type="caution">
    <text evidence="3">The sequence shown here is derived from an EMBL/GenBank/DDBJ whole genome shotgun (WGS) entry which is preliminary data.</text>
</comment>
<sequence length="218" mass="24640">MVNKRWRTQDTLMSGLLILWFGWTIAVAQSATMISRFDQAIAIPLHHSSQWFQQLMTSYTQLGNPHMITIITLVVGVILLLLRQPRATLFFWINVWVLGGYGNYFIKQLIQRPRPTAWRLVQIGGYSYPSGHSTTTTLLIGSLLVIAWDLLKKSTLKRSLLGLGILMILLMMVSRIIVGVHYPSDTLGGLMLGSYLLYLSTRLTTGHRTGPIRLKSRS</sequence>
<keyword evidence="4" id="KW-1185">Reference proteome</keyword>
<evidence type="ECO:0000313" key="3">
    <source>
        <dbReference type="EMBL" id="MFC6165598.1"/>
    </source>
</evidence>
<reference evidence="4" key="1">
    <citation type="journal article" date="2019" name="Int. J. Syst. Evol. Microbiol.">
        <title>The Global Catalogue of Microorganisms (GCM) 10K type strain sequencing project: providing services to taxonomists for standard genome sequencing and annotation.</title>
        <authorList>
            <consortium name="The Broad Institute Genomics Platform"/>
            <consortium name="The Broad Institute Genome Sequencing Center for Infectious Disease"/>
            <person name="Wu L."/>
            <person name="Ma J."/>
        </authorList>
    </citation>
    <scope>NUCLEOTIDE SEQUENCE [LARGE SCALE GENOMIC DNA]</scope>
    <source>
        <strain evidence="4">CCM 8932</strain>
    </source>
</reference>
<organism evidence="3 4">
    <name type="scientific">Lactiplantibacillus dongliensis</name>
    <dbReference type="NCBI Taxonomy" id="2559919"/>
    <lineage>
        <taxon>Bacteria</taxon>
        <taxon>Bacillati</taxon>
        <taxon>Bacillota</taxon>
        <taxon>Bacilli</taxon>
        <taxon>Lactobacillales</taxon>
        <taxon>Lactobacillaceae</taxon>
        <taxon>Lactiplantibacillus</taxon>
    </lineage>
</organism>
<feature type="transmembrane region" description="Helical" evidence="1">
    <location>
        <begin position="65"/>
        <end position="82"/>
    </location>
</feature>
<keyword evidence="1" id="KW-1133">Transmembrane helix</keyword>
<name>A0ABW1R6Q7_9LACO</name>
<dbReference type="InterPro" id="IPR036938">
    <property type="entry name" value="PAP2/HPO_sf"/>
</dbReference>
<evidence type="ECO:0000259" key="2">
    <source>
        <dbReference type="SMART" id="SM00014"/>
    </source>
</evidence>
<feature type="domain" description="Phosphatidic acid phosphatase type 2/haloperoxidase" evidence="2">
    <location>
        <begin position="90"/>
        <end position="201"/>
    </location>
</feature>
<dbReference type="CDD" id="cd03392">
    <property type="entry name" value="PAP2_like_2"/>
    <property type="match status" value="1"/>
</dbReference>
<dbReference type="RefSeq" id="WP_137640221.1">
    <property type="nucleotide sequence ID" value="NZ_BJDK01000016.1"/>
</dbReference>
<protein>
    <submittedName>
        <fullName evidence="3">Phosphatase PAP2 family protein</fullName>
    </submittedName>
</protein>
<feature type="transmembrane region" description="Helical" evidence="1">
    <location>
        <begin position="126"/>
        <end position="148"/>
    </location>
</feature>
<proteinExistence type="predicted"/>
<evidence type="ECO:0000256" key="1">
    <source>
        <dbReference type="SAM" id="Phobius"/>
    </source>
</evidence>
<dbReference type="Gene3D" id="1.20.144.10">
    <property type="entry name" value="Phosphatidic acid phosphatase type 2/haloperoxidase"/>
    <property type="match status" value="2"/>
</dbReference>
<dbReference type="EMBL" id="JBHSSD010000055">
    <property type="protein sequence ID" value="MFC6165598.1"/>
    <property type="molecule type" value="Genomic_DNA"/>
</dbReference>
<accession>A0ABW1R6Q7</accession>
<dbReference type="SMART" id="SM00014">
    <property type="entry name" value="acidPPc"/>
    <property type="match status" value="1"/>
</dbReference>
<feature type="transmembrane region" description="Helical" evidence="1">
    <location>
        <begin position="89"/>
        <end position="106"/>
    </location>
</feature>
<feature type="transmembrane region" description="Helical" evidence="1">
    <location>
        <begin position="160"/>
        <end position="180"/>
    </location>
</feature>
<dbReference type="PANTHER" id="PTHR14969">
    <property type="entry name" value="SPHINGOSINE-1-PHOSPHATE PHOSPHOHYDROLASE"/>
    <property type="match status" value="1"/>
</dbReference>
<dbReference type="InterPro" id="IPR000326">
    <property type="entry name" value="PAP2/HPO"/>
</dbReference>
<dbReference type="Proteomes" id="UP001596253">
    <property type="component" value="Unassembled WGS sequence"/>
</dbReference>